<evidence type="ECO:0000313" key="4">
    <source>
        <dbReference type="Proteomes" id="UP000000759"/>
    </source>
</evidence>
<feature type="compositionally biased region" description="Polar residues" evidence="1">
    <location>
        <begin position="1"/>
        <end position="18"/>
    </location>
</feature>
<dbReference type="eggNOG" id="ENOG502RIF7">
    <property type="taxonomic scope" value="Eukaryota"/>
</dbReference>
<sequence>MSNNGASYQKTEGSSGSYQEIGGNGDGSSAAGGSGTIKKGLIAIGLVAILGIVYTVTSTRGDPQASVQKSIESSSTGLQVKANGKLKLFDDNNRYVMEDYDAKSTFSSFLPGVAGYFGKPVWAFYVNRGQAMATFGTESKDYPMLEFNPANKAYQLTPFVGFRTFVRGVRGTTSFQTEPFAPAKTRNLEDGDDQADKTKPKRILYVGANELEIQEIDGVLGLTTNVQYFILPEEDFGSLIRRTTLSNSGDTDLTIDVLDGLAKMEPFGGPLDGMLKAMGRTLEGWMGVYHADDTLTMPFYKLSTEPSDSASVKIEESGHYCLSFYEDDEMQATLLPIVFDTSKVFGADTSLEMPRGLSSSSVDDILDTPQYGFAKTSSAFSAASDITLKPGENITIATVYGRAFHVDDVPKIAGVVTAPGFVKSKFERARSMINELTAGVETKTVKPLFDGTVKQMFLDNSLRGGIPTIMGLVDSDATYDEDSRVKVFHSFSRIHGDMERDYNAFKIDATYFSQGPGNYRDVAQNRRNDVTFFPRMGSFDIQMFLSYIQADGYEPLTVEAVVYRFADSDKAVEIAKNVTNDAKSAKMLGDVLNGGPFRPGQLFALCENLGINLAVTNEVFINRVLEYAEDRAMAVFGQGYWADHWDYYMDMIDAYLEIFPDVEEEVMYDKPLRYFFSTATVKPRSEKYVLTLTYDAKSKHVLQLDSTYYDSEKAEEQQAFLDQNTGLLGIEANWQRTREGEPFMSSAIAKLFLLGSIKFAMRDAWGMGVEYEGGRPGWLDSMNGLPGMVGSGMPETYELYLLLQYVKKVVDTYDRPVHIPVELHTMLSTMNDALDTLEKAGYVDTEDMPAAVPKALFEYWDIVAAARESYRNDVQYYFSGNTTAYRATTVSRMCDRWLGEIQKGIDRSFKVATEGYGDDGTSGIPATFFAYDITKWELNSNRNAEGLPLVNALAMKVRKFPLFLEGPVRYMKIIQDNKERMKDIYERVLDSGLRDKQLNMYFLSASLEGQTFDMGRQIAFAPGWLENQSIWLHMSYKYYLQLLRGKLYEEFFSEMKGGGILPFMDPDVYGRSLMECSSFIASSAFPDPSIVGEGFLARLSGSTAEFMDIWKLMFIGPDLFSYNDKGKVEMKLIPALPSWLFDDPDGDSEPTLDDDGNYVVSFKLFASIPVTYHNAGGKDLFGIGPKSYKVSMFDSKPLEIDGPAIPEKIAFKIRRMSGVKSIDAYF</sequence>
<protein>
    <submittedName>
        <fullName evidence="3">Uncharacterized protein</fullName>
    </submittedName>
</protein>
<proteinExistence type="predicted"/>
<keyword evidence="2" id="KW-0472">Membrane</keyword>
<dbReference type="OMA" id="PGWLENE"/>
<dbReference type="PaxDb" id="2850-Phatr54686"/>
<dbReference type="OrthoDB" id="407947at2759"/>
<dbReference type="SUPFAM" id="SSF48208">
    <property type="entry name" value="Six-hairpin glycosidases"/>
    <property type="match status" value="1"/>
</dbReference>
<feature type="region of interest" description="Disordered" evidence="1">
    <location>
        <begin position="1"/>
        <end position="25"/>
    </location>
</feature>
<keyword evidence="4" id="KW-1185">Reference proteome</keyword>
<dbReference type="GO" id="GO:0005975">
    <property type="term" value="P:carbohydrate metabolic process"/>
    <property type="evidence" value="ECO:0007669"/>
    <property type="project" value="InterPro"/>
</dbReference>
<dbReference type="InterPro" id="IPR008928">
    <property type="entry name" value="6-hairpin_glycosidase_sf"/>
</dbReference>
<dbReference type="HOGENOM" id="CLU_277846_0_0_1"/>
<keyword evidence="2" id="KW-0812">Transmembrane</keyword>
<dbReference type="AlphaFoldDB" id="B7G2A6"/>
<reference evidence="4" key="2">
    <citation type="submission" date="2008-08" db="EMBL/GenBank/DDBJ databases">
        <authorList>
            <consortium name="Diatom Consortium"/>
            <person name="Grigoriev I."/>
            <person name="Grimwood J."/>
            <person name="Kuo A."/>
            <person name="Otillar R.P."/>
            <person name="Salamov A."/>
            <person name="Detter J.C."/>
            <person name="Lindquist E."/>
            <person name="Shapiro H."/>
            <person name="Lucas S."/>
            <person name="Glavina del Rio T."/>
            <person name="Pitluck S."/>
            <person name="Rokhsar D."/>
            <person name="Bowler C."/>
        </authorList>
    </citation>
    <scope>GENOME REANNOTATION</scope>
    <source>
        <strain evidence="4">CCAP 1055/1</strain>
    </source>
</reference>
<evidence type="ECO:0000256" key="1">
    <source>
        <dbReference type="SAM" id="MobiDB-lite"/>
    </source>
</evidence>
<name>B7G2A6_PHATC</name>
<accession>B7G2A6</accession>
<dbReference type="EMBL" id="CM000614">
    <property type="protein sequence ID" value="EEC47098.1"/>
    <property type="molecule type" value="Genomic_DNA"/>
</dbReference>
<reference evidence="3 4" key="1">
    <citation type="journal article" date="2008" name="Nature">
        <title>The Phaeodactylum genome reveals the evolutionary history of diatom genomes.</title>
        <authorList>
            <person name="Bowler C."/>
            <person name="Allen A.E."/>
            <person name="Badger J.H."/>
            <person name="Grimwood J."/>
            <person name="Jabbari K."/>
            <person name="Kuo A."/>
            <person name="Maheswari U."/>
            <person name="Martens C."/>
            <person name="Maumus F."/>
            <person name="Otillar R.P."/>
            <person name="Rayko E."/>
            <person name="Salamov A."/>
            <person name="Vandepoele K."/>
            <person name="Beszteri B."/>
            <person name="Gruber A."/>
            <person name="Heijde M."/>
            <person name="Katinka M."/>
            <person name="Mock T."/>
            <person name="Valentin K."/>
            <person name="Verret F."/>
            <person name="Berges J.A."/>
            <person name="Brownlee C."/>
            <person name="Cadoret J.P."/>
            <person name="Chiovitti A."/>
            <person name="Choi C.J."/>
            <person name="Coesel S."/>
            <person name="De Martino A."/>
            <person name="Detter J.C."/>
            <person name="Durkin C."/>
            <person name="Falciatore A."/>
            <person name="Fournet J."/>
            <person name="Haruta M."/>
            <person name="Huysman M.J."/>
            <person name="Jenkins B.D."/>
            <person name="Jiroutova K."/>
            <person name="Jorgensen R.E."/>
            <person name="Joubert Y."/>
            <person name="Kaplan A."/>
            <person name="Kroger N."/>
            <person name="Kroth P.G."/>
            <person name="La Roche J."/>
            <person name="Lindquist E."/>
            <person name="Lommer M."/>
            <person name="Martin-Jezequel V."/>
            <person name="Lopez P.J."/>
            <person name="Lucas S."/>
            <person name="Mangogna M."/>
            <person name="McGinnis K."/>
            <person name="Medlin L.K."/>
            <person name="Montsant A."/>
            <person name="Oudot-Le Secq M.P."/>
            <person name="Napoli C."/>
            <person name="Obornik M."/>
            <person name="Parker M.S."/>
            <person name="Petit J.L."/>
            <person name="Porcel B.M."/>
            <person name="Poulsen N."/>
            <person name="Robison M."/>
            <person name="Rychlewski L."/>
            <person name="Rynearson T.A."/>
            <person name="Schmutz J."/>
            <person name="Shapiro H."/>
            <person name="Siaut M."/>
            <person name="Stanley M."/>
            <person name="Sussman M.R."/>
            <person name="Taylor A.R."/>
            <person name="Vardi A."/>
            <person name="von Dassow P."/>
            <person name="Vyverman W."/>
            <person name="Willis A."/>
            <person name="Wyrwicz L.S."/>
            <person name="Rokhsar D.S."/>
            <person name="Weissenbach J."/>
            <person name="Armbrust E.V."/>
            <person name="Green B.R."/>
            <person name="Van de Peer Y."/>
            <person name="Grigoriev I.V."/>
        </authorList>
    </citation>
    <scope>NUCLEOTIDE SEQUENCE [LARGE SCALE GENOMIC DNA]</scope>
    <source>
        <strain evidence="3 4">CCAP 1055/1</strain>
    </source>
</reference>
<dbReference type="Proteomes" id="UP000000759">
    <property type="component" value="Chromosome 12"/>
</dbReference>
<gene>
    <name evidence="3" type="ORF">PHATRDRAFT_54686</name>
</gene>
<dbReference type="InParanoid" id="B7G2A6"/>
<dbReference type="GeneID" id="7202147"/>
<feature type="transmembrane region" description="Helical" evidence="2">
    <location>
        <begin position="40"/>
        <end position="57"/>
    </location>
</feature>
<evidence type="ECO:0000313" key="3">
    <source>
        <dbReference type="EMBL" id="EEC47098.1"/>
    </source>
</evidence>
<organism evidence="3 4">
    <name type="scientific">Phaeodactylum tricornutum (strain CCAP 1055/1)</name>
    <dbReference type="NCBI Taxonomy" id="556484"/>
    <lineage>
        <taxon>Eukaryota</taxon>
        <taxon>Sar</taxon>
        <taxon>Stramenopiles</taxon>
        <taxon>Ochrophyta</taxon>
        <taxon>Bacillariophyta</taxon>
        <taxon>Bacillariophyceae</taxon>
        <taxon>Bacillariophycidae</taxon>
        <taxon>Naviculales</taxon>
        <taxon>Phaeodactylaceae</taxon>
        <taxon>Phaeodactylum</taxon>
    </lineage>
</organism>
<dbReference type="RefSeq" id="XP_002181175.1">
    <property type="nucleotide sequence ID" value="XM_002181139.1"/>
</dbReference>
<keyword evidence="2" id="KW-1133">Transmembrane helix</keyword>
<evidence type="ECO:0000256" key="2">
    <source>
        <dbReference type="SAM" id="Phobius"/>
    </source>
</evidence>
<dbReference type="KEGG" id="pti:PHATRDRAFT_54686"/>